<dbReference type="PANTHER" id="PTHR12128">
    <property type="entry name" value="DIHYDRODIPICOLINATE SYNTHASE"/>
    <property type="match status" value="1"/>
</dbReference>
<dbReference type="Gene3D" id="3.20.20.70">
    <property type="entry name" value="Aldolase class I"/>
    <property type="match status" value="1"/>
</dbReference>
<reference evidence="2" key="1">
    <citation type="submission" date="2023-08" db="EMBL/GenBank/DDBJ databases">
        <title>Black Yeasts Isolated from many extreme environments.</title>
        <authorList>
            <person name="Coleine C."/>
            <person name="Stajich J.E."/>
            <person name="Selbmann L."/>
        </authorList>
    </citation>
    <scope>NUCLEOTIDE SEQUENCE</scope>
    <source>
        <strain evidence="2">CCFEE 5401</strain>
    </source>
</reference>
<dbReference type="InterPro" id="IPR002220">
    <property type="entry name" value="DapA-like"/>
</dbReference>
<dbReference type="SUPFAM" id="SSF51569">
    <property type="entry name" value="Aldolase"/>
    <property type="match status" value="1"/>
</dbReference>
<organism evidence="2 3">
    <name type="scientific">Meristemomyces frigidus</name>
    <dbReference type="NCBI Taxonomy" id="1508187"/>
    <lineage>
        <taxon>Eukaryota</taxon>
        <taxon>Fungi</taxon>
        <taxon>Dikarya</taxon>
        <taxon>Ascomycota</taxon>
        <taxon>Pezizomycotina</taxon>
        <taxon>Dothideomycetes</taxon>
        <taxon>Dothideomycetidae</taxon>
        <taxon>Mycosphaerellales</taxon>
        <taxon>Teratosphaeriaceae</taxon>
        <taxon>Meristemomyces</taxon>
    </lineage>
</organism>
<dbReference type="InterPro" id="IPR013785">
    <property type="entry name" value="Aldolase_TIM"/>
</dbReference>
<evidence type="ECO:0000256" key="1">
    <source>
        <dbReference type="ARBA" id="ARBA00023239"/>
    </source>
</evidence>
<protein>
    <recommendedName>
        <fullName evidence="4">Dihydrodipicolinate synthase</fullName>
    </recommendedName>
</protein>
<dbReference type="AlphaFoldDB" id="A0AAN7TET1"/>
<evidence type="ECO:0000313" key="3">
    <source>
        <dbReference type="Proteomes" id="UP001310890"/>
    </source>
</evidence>
<dbReference type="PRINTS" id="PR00146">
    <property type="entry name" value="DHPICSNTHASE"/>
</dbReference>
<evidence type="ECO:0000313" key="2">
    <source>
        <dbReference type="EMBL" id="KAK5111115.1"/>
    </source>
</evidence>
<keyword evidence="1" id="KW-0456">Lyase</keyword>
<name>A0AAN7TET1_9PEZI</name>
<evidence type="ECO:0008006" key="4">
    <source>
        <dbReference type="Google" id="ProtNLM"/>
    </source>
</evidence>
<dbReference type="Proteomes" id="UP001310890">
    <property type="component" value="Unassembled WGS sequence"/>
</dbReference>
<dbReference type="CDD" id="cd00408">
    <property type="entry name" value="DHDPS-like"/>
    <property type="match status" value="1"/>
</dbReference>
<accession>A0AAN7TET1</accession>
<comment type="caution">
    <text evidence="2">The sequence shown here is derived from an EMBL/GenBank/DDBJ whole genome shotgun (WGS) entry which is preliminary data.</text>
</comment>
<dbReference type="Pfam" id="PF00701">
    <property type="entry name" value="DHDPS"/>
    <property type="match status" value="1"/>
</dbReference>
<dbReference type="GO" id="GO:0008840">
    <property type="term" value="F:4-hydroxy-tetrahydrodipicolinate synthase activity"/>
    <property type="evidence" value="ECO:0007669"/>
    <property type="project" value="TreeGrafter"/>
</dbReference>
<dbReference type="PANTHER" id="PTHR12128:SF66">
    <property type="entry name" value="4-HYDROXY-2-OXOGLUTARATE ALDOLASE, MITOCHONDRIAL"/>
    <property type="match status" value="1"/>
</dbReference>
<proteinExistence type="predicted"/>
<dbReference type="EMBL" id="JAVRRL010000042">
    <property type="protein sequence ID" value="KAK5111115.1"/>
    <property type="molecule type" value="Genomic_DNA"/>
</dbReference>
<sequence>MEDLDLEAFHSHVIFTASAGTVPVIAGSMGEAVHLSGAERITLVQIARRALKTIGLADTMPIIVGVGAPNTRETILLACEVAAAGADSVMVVPPGYYSGPLQSADCAALKTYFVDIAAASPLPVILNNFPLSPLG</sequence>
<gene>
    <name evidence="2" type="ORF">LTR62_005314</name>
</gene>